<feature type="compositionally biased region" description="Polar residues" evidence="1">
    <location>
        <begin position="85"/>
        <end position="95"/>
    </location>
</feature>
<protein>
    <submittedName>
        <fullName evidence="2">Uncharacterized protein</fullName>
    </submittedName>
</protein>
<reference evidence="2 3" key="1">
    <citation type="journal article" date="2018" name="Sci. Rep.">
        <title>Genomic signatures of local adaptation to the degree of environmental predictability in rotifers.</title>
        <authorList>
            <person name="Franch-Gras L."/>
            <person name="Hahn C."/>
            <person name="Garcia-Roger E.M."/>
            <person name="Carmona M.J."/>
            <person name="Serra M."/>
            <person name="Gomez A."/>
        </authorList>
    </citation>
    <scope>NUCLEOTIDE SEQUENCE [LARGE SCALE GENOMIC DNA]</scope>
    <source>
        <strain evidence="2">HYR1</strain>
    </source>
</reference>
<gene>
    <name evidence="2" type="ORF">BpHYR1_014913</name>
</gene>
<dbReference type="AlphaFoldDB" id="A0A3M7R9K9"/>
<evidence type="ECO:0000313" key="2">
    <source>
        <dbReference type="EMBL" id="RNA20104.1"/>
    </source>
</evidence>
<keyword evidence="3" id="KW-1185">Reference proteome</keyword>
<feature type="region of interest" description="Disordered" evidence="1">
    <location>
        <begin position="21"/>
        <end position="95"/>
    </location>
</feature>
<organism evidence="2 3">
    <name type="scientific">Brachionus plicatilis</name>
    <name type="common">Marine rotifer</name>
    <name type="synonym">Brachionus muelleri</name>
    <dbReference type="NCBI Taxonomy" id="10195"/>
    <lineage>
        <taxon>Eukaryota</taxon>
        <taxon>Metazoa</taxon>
        <taxon>Spiralia</taxon>
        <taxon>Gnathifera</taxon>
        <taxon>Rotifera</taxon>
        <taxon>Eurotatoria</taxon>
        <taxon>Monogononta</taxon>
        <taxon>Pseudotrocha</taxon>
        <taxon>Ploima</taxon>
        <taxon>Brachionidae</taxon>
        <taxon>Brachionus</taxon>
    </lineage>
</organism>
<dbReference type="OrthoDB" id="6819366at2759"/>
<accession>A0A3M7R9K9</accession>
<feature type="compositionally biased region" description="Polar residues" evidence="1">
    <location>
        <begin position="23"/>
        <end position="34"/>
    </location>
</feature>
<evidence type="ECO:0000313" key="3">
    <source>
        <dbReference type="Proteomes" id="UP000276133"/>
    </source>
</evidence>
<evidence type="ECO:0000256" key="1">
    <source>
        <dbReference type="SAM" id="MobiDB-lite"/>
    </source>
</evidence>
<sequence length="127" mass="13499">MSILSNSSMQHIPLSASMRAPASITNSYDSSSRHTAAVRPAAELDLPQESSRTPSALRPLMPSLSLEPLTRAEVSARGPSEDNLETSGTTINVPTNSHLSPAWVFSTHSARNITSMLLGMQPLGNSD</sequence>
<proteinExistence type="predicted"/>
<dbReference type="EMBL" id="REGN01003923">
    <property type="protein sequence ID" value="RNA20104.1"/>
    <property type="molecule type" value="Genomic_DNA"/>
</dbReference>
<dbReference type="Proteomes" id="UP000276133">
    <property type="component" value="Unassembled WGS sequence"/>
</dbReference>
<name>A0A3M7R9K9_BRAPC</name>
<comment type="caution">
    <text evidence="2">The sequence shown here is derived from an EMBL/GenBank/DDBJ whole genome shotgun (WGS) entry which is preliminary data.</text>
</comment>